<evidence type="ECO:0000313" key="2">
    <source>
        <dbReference type="EMBL" id="CAF0949641.1"/>
    </source>
</evidence>
<sequence length="215" mass="24570">MSAIFDNFLKDIWETTRASNIRNSTSFNDTYNYQNATSKLLTLILAMVNTSIQVPLTPPNTTSLTRNQPPSAFGINQIETGVNETNFKQLFSQDYVLINFWCIVFFSISVIGCLPSCCRFFFYEKNTQGVEIQQNRRSIYKRNTESAPYFDVFSAKEMSTFNKNAKNALTNNVKKAQDKKSVKFAENTILNEKLNNKVFGSTQNDEKNSDDSFDL</sequence>
<keyword evidence="1" id="KW-0812">Transmembrane</keyword>
<evidence type="ECO:0000256" key="1">
    <source>
        <dbReference type="SAM" id="Phobius"/>
    </source>
</evidence>
<feature type="transmembrane region" description="Helical" evidence="1">
    <location>
        <begin position="98"/>
        <end position="122"/>
    </location>
</feature>
<keyword evidence="3" id="KW-1185">Reference proteome</keyword>
<comment type="caution">
    <text evidence="2">The sequence shown here is derived from an EMBL/GenBank/DDBJ whole genome shotgun (WGS) entry which is preliminary data.</text>
</comment>
<keyword evidence="1" id="KW-0472">Membrane</keyword>
<accession>A0A814CVA5</accession>
<proteinExistence type="predicted"/>
<dbReference type="Proteomes" id="UP000663879">
    <property type="component" value="Unassembled WGS sequence"/>
</dbReference>
<name>A0A814CVA5_9BILA</name>
<reference evidence="2" key="1">
    <citation type="submission" date="2021-02" db="EMBL/GenBank/DDBJ databases">
        <authorList>
            <person name="Nowell W R."/>
        </authorList>
    </citation>
    <scope>NUCLEOTIDE SEQUENCE</scope>
    <source>
        <strain evidence="2">Ploen Becks lab</strain>
    </source>
</reference>
<gene>
    <name evidence="2" type="ORF">OXX778_LOCUS13870</name>
</gene>
<evidence type="ECO:0000313" key="3">
    <source>
        <dbReference type="Proteomes" id="UP000663879"/>
    </source>
</evidence>
<keyword evidence="1" id="KW-1133">Transmembrane helix</keyword>
<organism evidence="2 3">
    <name type="scientific">Brachionus calyciflorus</name>
    <dbReference type="NCBI Taxonomy" id="104777"/>
    <lineage>
        <taxon>Eukaryota</taxon>
        <taxon>Metazoa</taxon>
        <taxon>Spiralia</taxon>
        <taxon>Gnathifera</taxon>
        <taxon>Rotifera</taxon>
        <taxon>Eurotatoria</taxon>
        <taxon>Monogononta</taxon>
        <taxon>Pseudotrocha</taxon>
        <taxon>Ploima</taxon>
        <taxon>Brachionidae</taxon>
        <taxon>Brachionus</taxon>
    </lineage>
</organism>
<dbReference type="EMBL" id="CAJNOC010002752">
    <property type="protein sequence ID" value="CAF0949641.1"/>
    <property type="molecule type" value="Genomic_DNA"/>
</dbReference>
<dbReference type="AlphaFoldDB" id="A0A814CVA5"/>
<protein>
    <submittedName>
        <fullName evidence="2">Uncharacterized protein</fullName>
    </submittedName>
</protein>